<dbReference type="RefSeq" id="WP_269331902.1">
    <property type="nucleotide sequence ID" value="NZ_JAMZFT010000001.1"/>
</dbReference>
<dbReference type="Proteomes" id="UP001055804">
    <property type="component" value="Unassembled WGS sequence"/>
</dbReference>
<comment type="caution">
    <text evidence="2">The sequence shown here is derived from an EMBL/GenBank/DDBJ whole genome shotgun (WGS) entry which is preliminary data.</text>
</comment>
<dbReference type="Gene3D" id="6.10.250.2410">
    <property type="match status" value="1"/>
</dbReference>
<proteinExistence type="predicted"/>
<protein>
    <recommendedName>
        <fullName evidence="1">Segregation and condensation protein A</fullName>
    </recommendedName>
</protein>
<reference evidence="2" key="1">
    <citation type="submission" date="2022-06" db="EMBL/GenBank/DDBJ databases">
        <title>Isolation and Genomics of Futiania mangrovii gen. nov., sp. nov., a Rare and Metabolically-versatile member in the Class Alphaproteobacteria.</title>
        <authorList>
            <person name="Liu L."/>
            <person name="Huang W.-C."/>
            <person name="Pan J."/>
            <person name="Li J."/>
            <person name="Huang Y."/>
            <person name="Du H."/>
            <person name="Liu Y."/>
            <person name="Li M."/>
        </authorList>
    </citation>
    <scope>NUCLEOTIDE SEQUENCE</scope>
    <source>
        <strain evidence="2">FT118</strain>
    </source>
</reference>
<dbReference type="EMBL" id="JAMZFT010000001">
    <property type="protein sequence ID" value="MCP1335981.1"/>
    <property type="molecule type" value="Genomic_DNA"/>
</dbReference>
<dbReference type="Pfam" id="PF02616">
    <property type="entry name" value="SMC_ScpA"/>
    <property type="match status" value="1"/>
</dbReference>
<keyword evidence="3" id="KW-1185">Reference proteome</keyword>
<dbReference type="InterPro" id="IPR003768">
    <property type="entry name" value="ScpA"/>
</dbReference>
<evidence type="ECO:0000256" key="1">
    <source>
        <dbReference type="ARBA" id="ARBA00044777"/>
    </source>
</evidence>
<evidence type="ECO:0000313" key="2">
    <source>
        <dbReference type="EMBL" id="MCP1335981.1"/>
    </source>
</evidence>
<evidence type="ECO:0000313" key="3">
    <source>
        <dbReference type="Proteomes" id="UP001055804"/>
    </source>
</evidence>
<accession>A0A9J6PAC9</accession>
<dbReference type="PANTHER" id="PTHR33969:SF2">
    <property type="entry name" value="SEGREGATION AND CONDENSATION PROTEIN A"/>
    <property type="match status" value="1"/>
</dbReference>
<name>A0A9J6PAC9_9PROT</name>
<organism evidence="2 3">
    <name type="scientific">Futiania mangrovi</name>
    <dbReference type="NCBI Taxonomy" id="2959716"/>
    <lineage>
        <taxon>Bacteria</taxon>
        <taxon>Pseudomonadati</taxon>
        <taxon>Pseudomonadota</taxon>
        <taxon>Alphaproteobacteria</taxon>
        <taxon>Futianiales</taxon>
        <taxon>Futianiaceae</taxon>
        <taxon>Futiania</taxon>
    </lineage>
</organism>
<dbReference type="PANTHER" id="PTHR33969">
    <property type="entry name" value="SEGREGATION AND CONDENSATION PROTEIN A"/>
    <property type="match status" value="1"/>
</dbReference>
<dbReference type="AlphaFoldDB" id="A0A9J6PAC9"/>
<sequence length="267" mass="29872">MAKGGPASGSDDDEPFDLADIETRDEGEALVVDIDGFEGPLDLLLTLARQQKVDLRQISILALAEQYLAFVAEVREKRIELAADYLVMAAWLAYLKSRLLLPKPQADGPSGEELAARLAFRLQRLDAMRQAAARLFARDRLGRDVFARGVPEKVTVTRTTTHTATLFDLLSAYAAVKSSHIRETYEVRRPFVYTMDDALNRMRTLVGHIGDWTDLESFLPPELRQGGRSRSALAGTFAATLELVRQGQLDLRQSETFGPLEIRRRKE</sequence>
<gene>
    <name evidence="2" type="ORF">NJQ99_06120</name>
</gene>